<organism evidence="4 5">
    <name type="scientific">Aequitasia blattaphilus</name>
    <dbReference type="NCBI Taxonomy" id="2949332"/>
    <lineage>
        <taxon>Bacteria</taxon>
        <taxon>Bacillati</taxon>
        <taxon>Bacillota</taxon>
        <taxon>Clostridia</taxon>
        <taxon>Lachnospirales</taxon>
        <taxon>Lachnospiraceae</taxon>
        <taxon>Aequitasia</taxon>
    </lineage>
</organism>
<proteinExistence type="predicted"/>
<dbReference type="InterPro" id="IPR019734">
    <property type="entry name" value="TPR_rpt"/>
</dbReference>
<dbReference type="InterPro" id="IPR059177">
    <property type="entry name" value="GH29D-like_dom"/>
</dbReference>
<feature type="repeat" description="TPR" evidence="1">
    <location>
        <begin position="114"/>
        <end position="147"/>
    </location>
</feature>
<evidence type="ECO:0000313" key="4">
    <source>
        <dbReference type="EMBL" id="MCP1101672.1"/>
    </source>
</evidence>
<keyword evidence="5" id="KW-1185">Reference proteome</keyword>
<evidence type="ECO:0000259" key="3">
    <source>
        <dbReference type="Pfam" id="PF13290"/>
    </source>
</evidence>
<reference evidence="4 5" key="1">
    <citation type="journal article" date="2022" name="Genome Biol. Evol.">
        <title>Host diet, physiology and behaviors set the stage for Lachnospiraceae cladogenesis.</title>
        <authorList>
            <person name="Vera-Ponce De Leon A."/>
            <person name="Schneider M."/>
            <person name="Jahnes B.C."/>
            <person name="Sadowski V."/>
            <person name="Camuy-Velez L.A."/>
            <person name="Duan J."/>
            <person name="Sabree Z.L."/>
        </authorList>
    </citation>
    <scope>NUCLEOTIDE SEQUENCE [LARGE SCALE GENOMIC DNA]</scope>
    <source>
        <strain evidence="4 5">PAL113</strain>
    </source>
</reference>
<keyword evidence="1" id="KW-0802">TPR repeat</keyword>
<keyword evidence="2" id="KW-0812">Transmembrane</keyword>
<evidence type="ECO:0000313" key="5">
    <source>
        <dbReference type="Proteomes" id="UP001523566"/>
    </source>
</evidence>
<feature type="transmembrane region" description="Helical" evidence="2">
    <location>
        <begin position="90"/>
        <end position="110"/>
    </location>
</feature>
<feature type="domain" description="GH29D-like beta-sandwich" evidence="3">
    <location>
        <begin position="312"/>
        <end position="378"/>
    </location>
</feature>
<dbReference type="SUPFAM" id="SSF48452">
    <property type="entry name" value="TPR-like"/>
    <property type="match status" value="1"/>
</dbReference>
<protein>
    <submittedName>
        <fullName evidence="4">Chitobiase/beta-hexosaminidase C-terminal domain-containing protein</fullName>
    </submittedName>
</protein>
<feature type="domain" description="GH29D-like beta-sandwich" evidence="3">
    <location>
        <begin position="235"/>
        <end position="292"/>
    </location>
</feature>
<dbReference type="RefSeq" id="WP_262065456.1">
    <property type="nucleotide sequence ID" value="NZ_JAMXOD010000004.1"/>
</dbReference>
<evidence type="ECO:0000256" key="1">
    <source>
        <dbReference type="PROSITE-ProRule" id="PRU00339"/>
    </source>
</evidence>
<evidence type="ECO:0000256" key="2">
    <source>
        <dbReference type="SAM" id="Phobius"/>
    </source>
</evidence>
<keyword evidence="2" id="KW-1133">Transmembrane helix</keyword>
<name>A0ABT1E9K9_9FIRM</name>
<dbReference type="Proteomes" id="UP001523566">
    <property type="component" value="Unassembled WGS sequence"/>
</dbReference>
<accession>A0ABT1E9K9</accession>
<dbReference type="EMBL" id="JAMZFW010000004">
    <property type="protein sequence ID" value="MCP1101672.1"/>
    <property type="molecule type" value="Genomic_DNA"/>
</dbReference>
<comment type="caution">
    <text evidence="4">The sequence shown here is derived from an EMBL/GenBank/DDBJ whole genome shotgun (WGS) entry which is preliminary data.</text>
</comment>
<dbReference type="PROSITE" id="PS50005">
    <property type="entry name" value="TPR"/>
    <property type="match status" value="2"/>
</dbReference>
<sequence length="386" mass="43272">MKCRYCEQEIKNGALSCPYCGKEVRIVPDYNPIEDELENGLKDMLNGNSPSTRLESDRDITGARLRRAQTNHRRQREEERLRKKKKKRKMILITVLLLIFVVGITTFFVYKNSYAGIVSAGNRALDAGSYETASSYFEKGIRINPDKAPAYSGMGKVYSKTDDLEAGEEMFLNAVEGREDNVDLYRAFINFYIENDWPDNIPYLLQDAEDNVRGKLSQYIVNPPEFSLSDETVFDEVQQVEITTDEDHMYYSTDGSKAGLASTPYVEAIQLNDEGETVVSAIAVNSDGIPSLPTTKTYTIQFPNMDAPSVSPSTGQYDTASQIEIKVPEGYTAYYTTDTSEPTLESTLYEGPIDMPEGSTIFKAVLADGKGRLSAITTRNYILNFE</sequence>
<dbReference type="Gene3D" id="1.25.40.10">
    <property type="entry name" value="Tetratricopeptide repeat domain"/>
    <property type="match status" value="1"/>
</dbReference>
<feature type="repeat" description="TPR" evidence="1">
    <location>
        <begin position="148"/>
        <end position="181"/>
    </location>
</feature>
<gene>
    <name evidence="4" type="ORF">NK125_04490</name>
</gene>
<keyword evidence="2" id="KW-0472">Membrane</keyword>
<dbReference type="Pfam" id="PF13290">
    <property type="entry name" value="CHB_HEX_C_1"/>
    <property type="match status" value="2"/>
</dbReference>
<dbReference type="InterPro" id="IPR011990">
    <property type="entry name" value="TPR-like_helical_dom_sf"/>
</dbReference>